<proteinExistence type="predicted"/>
<name>A0AAN9L318_CANGL</name>
<reference evidence="1 2" key="1">
    <citation type="submission" date="2024-01" db="EMBL/GenBank/DDBJ databases">
        <title>The genomes of 5 underutilized Papilionoideae crops provide insights into root nodulation and disease resistanc.</title>
        <authorList>
            <person name="Jiang F."/>
        </authorList>
    </citation>
    <scope>NUCLEOTIDE SEQUENCE [LARGE SCALE GENOMIC DNA]</scope>
    <source>
        <strain evidence="1">LVBAO_FW01</strain>
        <tissue evidence="1">Leaves</tissue>
    </source>
</reference>
<evidence type="ECO:0000313" key="1">
    <source>
        <dbReference type="EMBL" id="KAK7328575.1"/>
    </source>
</evidence>
<keyword evidence="2" id="KW-1185">Reference proteome</keyword>
<protein>
    <submittedName>
        <fullName evidence="1">Uncharacterized protein</fullName>
    </submittedName>
</protein>
<dbReference type="EMBL" id="JAYMYQ010000005">
    <property type="protein sequence ID" value="KAK7328575.1"/>
    <property type="molecule type" value="Genomic_DNA"/>
</dbReference>
<dbReference type="AlphaFoldDB" id="A0AAN9L318"/>
<evidence type="ECO:0000313" key="2">
    <source>
        <dbReference type="Proteomes" id="UP001367508"/>
    </source>
</evidence>
<organism evidence="1 2">
    <name type="scientific">Canavalia gladiata</name>
    <name type="common">Sword bean</name>
    <name type="synonym">Dolichos gladiatus</name>
    <dbReference type="NCBI Taxonomy" id="3824"/>
    <lineage>
        <taxon>Eukaryota</taxon>
        <taxon>Viridiplantae</taxon>
        <taxon>Streptophyta</taxon>
        <taxon>Embryophyta</taxon>
        <taxon>Tracheophyta</taxon>
        <taxon>Spermatophyta</taxon>
        <taxon>Magnoliopsida</taxon>
        <taxon>eudicotyledons</taxon>
        <taxon>Gunneridae</taxon>
        <taxon>Pentapetalae</taxon>
        <taxon>rosids</taxon>
        <taxon>fabids</taxon>
        <taxon>Fabales</taxon>
        <taxon>Fabaceae</taxon>
        <taxon>Papilionoideae</taxon>
        <taxon>50 kb inversion clade</taxon>
        <taxon>NPAAA clade</taxon>
        <taxon>indigoferoid/millettioid clade</taxon>
        <taxon>Phaseoleae</taxon>
        <taxon>Canavalia</taxon>
    </lineage>
</organism>
<accession>A0AAN9L318</accession>
<dbReference type="Proteomes" id="UP001367508">
    <property type="component" value="Unassembled WGS sequence"/>
</dbReference>
<gene>
    <name evidence="1" type="ORF">VNO77_22687</name>
</gene>
<sequence length="137" mass="15490">MRVLSHRHKYSRGPPKRWSFKVTSLASHSTYGYPSLCWEVVMLYTTAQGPIYWKRMQTQGPHAIPTHIQQSADEACHSLSREAAQSLFNACPLKSTSPTRRLGPSHVFLPLVFVLCLGKFTLKGRSYHCLGQDVNCN</sequence>
<comment type="caution">
    <text evidence="1">The sequence shown here is derived from an EMBL/GenBank/DDBJ whole genome shotgun (WGS) entry which is preliminary data.</text>
</comment>